<protein>
    <recommendedName>
        <fullName evidence="10">CRISPR-associated endonuclease Cas1</fullName>
        <ecNumber evidence="10">3.1.-.-</ecNumber>
    </recommendedName>
</protein>
<feature type="binding site" evidence="10">
    <location>
        <position position="219"/>
    </location>
    <ligand>
        <name>Mn(2+)</name>
        <dbReference type="ChEBI" id="CHEBI:29035"/>
    </ligand>
</feature>
<evidence type="ECO:0000256" key="4">
    <source>
        <dbReference type="ARBA" id="ARBA00022801"/>
    </source>
</evidence>
<evidence type="ECO:0000256" key="1">
    <source>
        <dbReference type="ARBA" id="ARBA00022722"/>
    </source>
</evidence>
<evidence type="ECO:0000256" key="2">
    <source>
        <dbReference type="ARBA" id="ARBA00022723"/>
    </source>
</evidence>
<evidence type="ECO:0000313" key="11">
    <source>
        <dbReference type="EMBL" id="UWX06537.1"/>
    </source>
</evidence>
<evidence type="ECO:0000256" key="6">
    <source>
        <dbReference type="ARBA" id="ARBA00023118"/>
    </source>
</evidence>
<dbReference type="Gene3D" id="1.20.120.920">
    <property type="entry name" value="CRISPR-associated endonuclease Cas1, C-terminal domain"/>
    <property type="match status" value="1"/>
</dbReference>
<dbReference type="EMBL" id="CP065938">
    <property type="protein sequence ID" value="UWX06537.1"/>
    <property type="molecule type" value="Genomic_DNA"/>
</dbReference>
<dbReference type="RefSeq" id="WP_334316149.1">
    <property type="nucleotide sequence ID" value="NZ_CP065938.1"/>
</dbReference>
<gene>
    <name evidence="10 11" type="primary">cas1</name>
    <name evidence="11" type="ORF">JBF11_04290</name>
</gene>
<dbReference type="PANTHER" id="PTHR34353:SF2">
    <property type="entry name" value="CRISPR-ASSOCIATED ENDONUCLEASE CAS1 1"/>
    <property type="match status" value="1"/>
</dbReference>
<dbReference type="HAMAP" id="MF_01470">
    <property type="entry name" value="Cas1"/>
    <property type="match status" value="1"/>
</dbReference>
<evidence type="ECO:0000256" key="5">
    <source>
        <dbReference type="ARBA" id="ARBA00022842"/>
    </source>
</evidence>
<dbReference type="InterPro" id="IPR042206">
    <property type="entry name" value="CRISPR-assoc_Cas1_C"/>
</dbReference>
<dbReference type="InterPro" id="IPR050646">
    <property type="entry name" value="Cas1"/>
</dbReference>
<evidence type="ECO:0000256" key="10">
    <source>
        <dbReference type="HAMAP-Rule" id="MF_01470"/>
    </source>
</evidence>
<accession>A0ABY5Y593</accession>
<sequence>MSWRILQITKPCTLKIKNKQLLYVPQEEEEISFPLEDISVLILENRQITVHNILLAELAKHGICLFSCDESHMPCGAYFPFLSYYQSSHMAKLQIEMRKPLQNRLWQELVRVKIQNQALCLKILQRQGVEKLFAYSKKVVSGDKGNIEAAAANHYFKMLFSSFSRKNDEDLRNVFLNYGYAILRACIARSLVGVGLLPCFGLHHANMFNAYNLADDIIEPYRPFVDFSVYTLFQENSIENINTQYKNQLVRVLTKQIMIEESEVTVLKAIEYTCQSLAKSIKLKKNVLVLPYFLE</sequence>
<organism evidence="11 12">
    <name type="scientific">Taurinivorans muris</name>
    <dbReference type="NCBI Taxonomy" id="2787751"/>
    <lineage>
        <taxon>Bacteria</taxon>
        <taxon>Pseudomonadati</taxon>
        <taxon>Thermodesulfobacteriota</taxon>
        <taxon>Desulfovibrionia</taxon>
        <taxon>Desulfovibrionales</taxon>
        <taxon>Desulfovibrionaceae</taxon>
        <taxon>Taurinivorans</taxon>
    </lineage>
</organism>
<name>A0ABY5Y593_9BACT</name>
<dbReference type="InterPro" id="IPR002729">
    <property type="entry name" value="CRISPR-assoc_Cas1"/>
</dbReference>
<comment type="cofactor">
    <cofactor evidence="10">
        <name>Mg(2+)</name>
        <dbReference type="ChEBI" id="CHEBI:18420"/>
    </cofactor>
    <cofactor evidence="10">
        <name>Mn(2+)</name>
        <dbReference type="ChEBI" id="CHEBI:29035"/>
    </cofactor>
</comment>
<evidence type="ECO:0000313" key="12">
    <source>
        <dbReference type="Proteomes" id="UP001058120"/>
    </source>
</evidence>
<dbReference type="Proteomes" id="UP001058120">
    <property type="component" value="Chromosome"/>
</dbReference>
<keyword evidence="1 10" id="KW-0540">Nuclease</keyword>
<evidence type="ECO:0000256" key="3">
    <source>
        <dbReference type="ARBA" id="ARBA00022759"/>
    </source>
</evidence>
<dbReference type="InterPro" id="IPR019855">
    <property type="entry name" value="CRISPR-assoc_Cas1_NMENI"/>
</dbReference>
<dbReference type="NCBIfam" id="TIGR03639">
    <property type="entry name" value="cas1_NMENI"/>
    <property type="match status" value="1"/>
</dbReference>
<keyword evidence="2 10" id="KW-0479">Metal-binding</keyword>
<keyword evidence="12" id="KW-1185">Reference proteome</keyword>
<keyword evidence="8 10" id="KW-0464">Manganese</keyword>
<reference evidence="11" key="1">
    <citation type="submission" date="2020-12" db="EMBL/GenBank/DDBJ databases">
        <title>Taurinivorans muris gen. nov., sp. nov., fundamental and realized metabolic niche of a ubiquitous sulfidogenic bacterium in the murine intestine.</title>
        <authorList>
            <person name="Ye H."/>
            <person name="Hanson B.T."/>
            <person name="Loy A."/>
        </authorList>
    </citation>
    <scope>NUCLEOTIDE SEQUENCE</scope>
    <source>
        <strain evidence="11">LT0009</strain>
    </source>
</reference>
<dbReference type="Pfam" id="PF01867">
    <property type="entry name" value="Cas_Cas1"/>
    <property type="match status" value="1"/>
</dbReference>
<dbReference type="PANTHER" id="PTHR34353">
    <property type="entry name" value="CRISPR-ASSOCIATED ENDONUCLEASE CAS1 1"/>
    <property type="match status" value="1"/>
</dbReference>
<comment type="subunit">
    <text evidence="9 10">Homodimer, forms a heterotetramer with a Cas2 homodimer.</text>
</comment>
<comment type="function">
    <text evidence="10">CRISPR (clustered regularly interspaced short palindromic repeat), is an adaptive immune system that provides protection against mobile genetic elements (viruses, transposable elements and conjugative plasmids). CRISPR clusters contain spacers, sequences complementary to antecedent mobile elements, and target invading nucleic acids. CRISPR clusters are transcribed and processed into CRISPR RNA (crRNA). Acts as a dsDNA endonuclease. Involved in the integration of spacer DNA into the CRISPR cassette.</text>
</comment>
<comment type="similarity">
    <text evidence="10">Belongs to the CRISPR-associated endonuclease Cas1 family.</text>
</comment>
<keyword evidence="5 10" id="KW-0460">Magnesium</keyword>
<dbReference type="NCBIfam" id="TIGR00287">
    <property type="entry name" value="cas1"/>
    <property type="match status" value="1"/>
</dbReference>
<evidence type="ECO:0000256" key="7">
    <source>
        <dbReference type="ARBA" id="ARBA00023125"/>
    </source>
</evidence>
<keyword evidence="3 10" id="KW-0255">Endonuclease</keyword>
<proteinExistence type="inferred from homology"/>
<evidence type="ECO:0000256" key="9">
    <source>
        <dbReference type="ARBA" id="ARBA00038592"/>
    </source>
</evidence>
<evidence type="ECO:0000256" key="8">
    <source>
        <dbReference type="ARBA" id="ARBA00023211"/>
    </source>
</evidence>
<dbReference type="GO" id="GO:0004519">
    <property type="term" value="F:endonuclease activity"/>
    <property type="evidence" value="ECO:0007669"/>
    <property type="project" value="UniProtKB-KW"/>
</dbReference>
<keyword evidence="4 10" id="KW-0378">Hydrolase</keyword>
<dbReference type="EC" id="3.1.-.-" evidence="10"/>
<feature type="binding site" evidence="10">
    <location>
        <position position="148"/>
    </location>
    <ligand>
        <name>Mn(2+)</name>
        <dbReference type="ChEBI" id="CHEBI:29035"/>
    </ligand>
</feature>
<keyword evidence="6 10" id="KW-0051">Antiviral defense</keyword>
<keyword evidence="7 10" id="KW-0238">DNA-binding</keyword>
<feature type="binding site" evidence="10">
    <location>
        <position position="204"/>
    </location>
    <ligand>
        <name>Mn(2+)</name>
        <dbReference type="ChEBI" id="CHEBI:29035"/>
    </ligand>
</feature>